<dbReference type="KEGG" id="csr:Cspa_135p00800"/>
<dbReference type="Pfam" id="PF03551">
    <property type="entry name" value="PadR"/>
    <property type="match status" value="1"/>
</dbReference>
<dbReference type="AlphaFoldDB" id="M1M1Z2"/>
<dbReference type="InterPro" id="IPR005149">
    <property type="entry name" value="Tscrpt_reg_PadR_N"/>
</dbReference>
<reference evidence="2 3" key="1">
    <citation type="submission" date="2013-02" db="EMBL/GenBank/DDBJ databases">
        <title>Genome sequence of Clostridium saccharoperbutylacetonicum N1-4(HMT).</title>
        <authorList>
            <person name="Poehlein A."/>
            <person name="Daniel R."/>
        </authorList>
    </citation>
    <scope>NUCLEOTIDE SEQUENCE [LARGE SCALE GENOMIC DNA]</scope>
    <source>
        <strain evidence="3">N1-4(HMT)</strain>
        <plasmid evidence="3">Plasmid Csp_135p</plasmid>
    </source>
</reference>
<dbReference type="InterPro" id="IPR036388">
    <property type="entry name" value="WH-like_DNA-bd_sf"/>
</dbReference>
<dbReference type="Gene3D" id="1.10.10.10">
    <property type="entry name" value="Winged helix-like DNA-binding domain superfamily/Winged helix DNA-binding domain"/>
    <property type="match status" value="1"/>
</dbReference>
<organism evidence="2 3">
    <name type="scientific">Clostridium saccharoperbutylacetonicum N1-4(HMT)</name>
    <dbReference type="NCBI Taxonomy" id="931276"/>
    <lineage>
        <taxon>Bacteria</taxon>
        <taxon>Bacillati</taxon>
        <taxon>Bacillota</taxon>
        <taxon>Clostridia</taxon>
        <taxon>Eubacteriales</taxon>
        <taxon>Clostridiaceae</taxon>
        <taxon>Clostridium</taxon>
    </lineage>
</organism>
<name>M1M1Z2_9CLOT</name>
<protein>
    <submittedName>
        <fullName evidence="2">Putative transcriptional regulator</fullName>
    </submittedName>
</protein>
<keyword evidence="2" id="KW-0614">Plasmid</keyword>
<keyword evidence="3" id="KW-1185">Reference proteome</keyword>
<dbReference type="Proteomes" id="UP000011728">
    <property type="component" value="Plasmid Csp_135p"/>
</dbReference>
<accession>M1M1Z2</accession>
<dbReference type="InterPro" id="IPR036390">
    <property type="entry name" value="WH_DNA-bd_sf"/>
</dbReference>
<gene>
    <name evidence="2" type="ORF">Cspa_135p00800</name>
</gene>
<sequence>MEQKKITKITPGNLLELFTLGYIMKKDSEVYFKEVLDEIKRFDITWDISHGTYYPVINSMIKNGYINYMYDYNQKKYYEITPVGRDYYNSNSEHYKKLLSKTSKFYKDVAKVLP</sequence>
<dbReference type="PATRIC" id="fig|931276.5.peg.5966"/>
<evidence type="ECO:0000259" key="1">
    <source>
        <dbReference type="Pfam" id="PF03551"/>
    </source>
</evidence>
<dbReference type="HOGENOM" id="CLU_2116754_0_0_9"/>
<evidence type="ECO:0000313" key="2">
    <source>
        <dbReference type="EMBL" id="AGF59640.1"/>
    </source>
</evidence>
<proteinExistence type="predicted"/>
<dbReference type="EMBL" id="CP004122">
    <property type="protein sequence ID" value="AGF59640.1"/>
    <property type="molecule type" value="Genomic_DNA"/>
</dbReference>
<geneLocation type="plasmid" evidence="2 3">
    <name>Csp_135p</name>
</geneLocation>
<evidence type="ECO:0000313" key="3">
    <source>
        <dbReference type="Proteomes" id="UP000011728"/>
    </source>
</evidence>
<dbReference type="RefSeq" id="WP_015395947.1">
    <property type="nucleotide sequence ID" value="NC_020292.1"/>
</dbReference>
<feature type="domain" description="Transcription regulator PadR N-terminal" evidence="1">
    <location>
        <begin position="27"/>
        <end position="88"/>
    </location>
</feature>
<dbReference type="SUPFAM" id="SSF46785">
    <property type="entry name" value="Winged helix' DNA-binding domain"/>
    <property type="match status" value="1"/>
</dbReference>